<evidence type="ECO:0000313" key="1">
    <source>
        <dbReference type="EMBL" id="KAJ0017067.1"/>
    </source>
</evidence>
<sequence>MTPIPTGDYPGRTYKFFKSSTVYPFGYGVSYTQFKCSLASGNKSIGIKFHIRNLLCRKNGTQPPSRMPCSSNV</sequence>
<dbReference type="EMBL" id="CM047747">
    <property type="protein sequence ID" value="KAJ0017067.1"/>
    <property type="molecule type" value="Genomic_DNA"/>
</dbReference>
<comment type="caution">
    <text evidence="1">The sequence shown here is derived from an EMBL/GenBank/DDBJ whole genome shotgun (WGS) entry which is preliminary data.</text>
</comment>
<keyword evidence="2" id="KW-1185">Reference proteome</keyword>
<gene>
    <name evidence="1" type="ORF">Pint_10022</name>
</gene>
<evidence type="ECO:0000313" key="2">
    <source>
        <dbReference type="Proteomes" id="UP001163603"/>
    </source>
</evidence>
<reference evidence="2" key="1">
    <citation type="journal article" date="2023" name="G3 (Bethesda)">
        <title>Genome assembly and association tests identify interacting loci associated with vigor, precocity, and sex in interspecific pistachio rootstocks.</title>
        <authorList>
            <person name="Palmer W."/>
            <person name="Jacygrad E."/>
            <person name="Sagayaradj S."/>
            <person name="Cavanaugh K."/>
            <person name="Han R."/>
            <person name="Bertier L."/>
            <person name="Beede B."/>
            <person name="Kafkas S."/>
            <person name="Golino D."/>
            <person name="Preece J."/>
            <person name="Michelmore R."/>
        </authorList>
    </citation>
    <scope>NUCLEOTIDE SEQUENCE [LARGE SCALE GENOMIC DNA]</scope>
</reference>
<organism evidence="1 2">
    <name type="scientific">Pistacia integerrima</name>
    <dbReference type="NCBI Taxonomy" id="434235"/>
    <lineage>
        <taxon>Eukaryota</taxon>
        <taxon>Viridiplantae</taxon>
        <taxon>Streptophyta</taxon>
        <taxon>Embryophyta</taxon>
        <taxon>Tracheophyta</taxon>
        <taxon>Spermatophyta</taxon>
        <taxon>Magnoliopsida</taxon>
        <taxon>eudicotyledons</taxon>
        <taxon>Gunneridae</taxon>
        <taxon>Pentapetalae</taxon>
        <taxon>rosids</taxon>
        <taxon>malvids</taxon>
        <taxon>Sapindales</taxon>
        <taxon>Anacardiaceae</taxon>
        <taxon>Pistacia</taxon>
    </lineage>
</organism>
<name>A0ACC0XG76_9ROSI</name>
<dbReference type="Proteomes" id="UP001163603">
    <property type="component" value="Chromosome 12"/>
</dbReference>
<protein>
    <submittedName>
        <fullName evidence="1">Uncharacterized protein</fullName>
    </submittedName>
</protein>
<proteinExistence type="predicted"/>
<accession>A0ACC0XG76</accession>